<sequence length="184" mass="20702">MDVPSGINVSDNQGLDVDQQLVVNNDKNLRKLKKYEKSSKPKTKPPPTSRSSKSRIFKEVKERLKILSEGAFQGIFILYSHFPNSKRHFNFAKSYGVFGKQFHTANKAHSINFSTFVTAAWKESPSAKTLETASPDLGTNLEISESNGDKETYYIGESGASWQEGKFAIPNLEELCERENCVLY</sequence>
<accession>A0ABQ9Z3M6</accession>
<feature type="region of interest" description="Disordered" evidence="1">
    <location>
        <begin position="32"/>
        <end position="55"/>
    </location>
</feature>
<comment type="caution">
    <text evidence="2">The sequence shown here is derived from an EMBL/GenBank/DDBJ whole genome shotgun (WGS) entry which is preliminary data.</text>
</comment>
<dbReference type="EMBL" id="JAOYFB010000002">
    <property type="protein sequence ID" value="KAK4007491.1"/>
    <property type="molecule type" value="Genomic_DNA"/>
</dbReference>
<name>A0ABQ9Z3M6_9CRUS</name>
<organism evidence="2 3">
    <name type="scientific">Daphnia magna</name>
    <dbReference type="NCBI Taxonomy" id="35525"/>
    <lineage>
        <taxon>Eukaryota</taxon>
        <taxon>Metazoa</taxon>
        <taxon>Ecdysozoa</taxon>
        <taxon>Arthropoda</taxon>
        <taxon>Crustacea</taxon>
        <taxon>Branchiopoda</taxon>
        <taxon>Diplostraca</taxon>
        <taxon>Cladocera</taxon>
        <taxon>Anomopoda</taxon>
        <taxon>Daphniidae</taxon>
        <taxon>Daphnia</taxon>
    </lineage>
</organism>
<gene>
    <name evidence="2" type="ORF">OUZ56_012646</name>
</gene>
<protein>
    <submittedName>
        <fullName evidence="2">Uncharacterized protein</fullName>
    </submittedName>
</protein>
<evidence type="ECO:0000313" key="2">
    <source>
        <dbReference type="EMBL" id="KAK4007491.1"/>
    </source>
</evidence>
<evidence type="ECO:0000256" key="1">
    <source>
        <dbReference type="SAM" id="MobiDB-lite"/>
    </source>
</evidence>
<proteinExistence type="predicted"/>
<dbReference type="Proteomes" id="UP001234178">
    <property type="component" value="Unassembled WGS sequence"/>
</dbReference>
<keyword evidence="3" id="KW-1185">Reference proteome</keyword>
<reference evidence="2 3" key="1">
    <citation type="journal article" date="2023" name="Nucleic Acids Res.">
        <title>The hologenome of Daphnia magna reveals possible DNA methylation and microbiome-mediated evolution of the host genome.</title>
        <authorList>
            <person name="Chaturvedi A."/>
            <person name="Li X."/>
            <person name="Dhandapani V."/>
            <person name="Marshall H."/>
            <person name="Kissane S."/>
            <person name="Cuenca-Cambronero M."/>
            <person name="Asole G."/>
            <person name="Calvet F."/>
            <person name="Ruiz-Romero M."/>
            <person name="Marangio P."/>
            <person name="Guigo R."/>
            <person name="Rago D."/>
            <person name="Mirbahai L."/>
            <person name="Eastwood N."/>
            <person name="Colbourne J.K."/>
            <person name="Zhou J."/>
            <person name="Mallon E."/>
            <person name="Orsini L."/>
        </authorList>
    </citation>
    <scope>NUCLEOTIDE SEQUENCE [LARGE SCALE GENOMIC DNA]</scope>
    <source>
        <strain evidence="2">LRV0_1</strain>
    </source>
</reference>
<evidence type="ECO:0000313" key="3">
    <source>
        <dbReference type="Proteomes" id="UP001234178"/>
    </source>
</evidence>